<dbReference type="InterPro" id="IPR013083">
    <property type="entry name" value="Znf_RING/FYVE/PHD"/>
</dbReference>
<feature type="domain" description="Zinc finger PHD-type" evidence="4">
    <location>
        <begin position="34"/>
        <end position="82"/>
    </location>
</feature>
<proteinExistence type="predicted"/>
<dbReference type="CDD" id="cd15517">
    <property type="entry name" value="PHD_TCF19_like"/>
    <property type="match status" value="1"/>
</dbReference>
<keyword evidence="3" id="KW-0862">Zinc</keyword>
<dbReference type="InterPro" id="IPR001965">
    <property type="entry name" value="Znf_PHD"/>
</dbReference>
<protein>
    <recommendedName>
        <fullName evidence="4">Zinc finger PHD-type domain-containing protein</fullName>
    </recommendedName>
</protein>
<evidence type="ECO:0000313" key="5">
    <source>
        <dbReference type="EMBL" id="KAL3314996.1"/>
    </source>
</evidence>
<reference evidence="5 6" key="1">
    <citation type="submission" date="2024-11" db="EMBL/GenBank/DDBJ databases">
        <title>Adaptive evolution of stress response genes in parasites aligns with host niche diversity.</title>
        <authorList>
            <person name="Hahn C."/>
            <person name="Resl P."/>
        </authorList>
    </citation>
    <scope>NUCLEOTIDE SEQUENCE [LARGE SCALE GENOMIC DNA]</scope>
    <source>
        <strain evidence="5">EGGRZ-B1_66</strain>
        <tissue evidence="5">Body</tissue>
    </source>
</reference>
<keyword evidence="2" id="KW-0863">Zinc-finger</keyword>
<evidence type="ECO:0000313" key="6">
    <source>
        <dbReference type="Proteomes" id="UP001626550"/>
    </source>
</evidence>
<dbReference type="Pfam" id="PF00628">
    <property type="entry name" value="PHD"/>
    <property type="match status" value="1"/>
</dbReference>
<dbReference type="SMART" id="SM00249">
    <property type="entry name" value="PHD"/>
    <property type="match status" value="1"/>
</dbReference>
<gene>
    <name evidence="5" type="ORF">Ciccas_006378</name>
</gene>
<dbReference type="GO" id="GO:0008270">
    <property type="term" value="F:zinc ion binding"/>
    <property type="evidence" value="ECO:0007669"/>
    <property type="project" value="UniProtKB-KW"/>
</dbReference>
<keyword evidence="1" id="KW-0479">Metal-binding</keyword>
<evidence type="ECO:0000259" key="4">
    <source>
        <dbReference type="SMART" id="SM00249"/>
    </source>
</evidence>
<dbReference type="AlphaFoldDB" id="A0ABD2Q8C1"/>
<evidence type="ECO:0000256" key="1">
    <source>
        <dbReference type="ARBA" id="ARBA00022723"/>
    </source>
</evidence>
<keyword evidence="6" id="KW-1185">Reference proteome</keyword>
<dbReference type="InterPro" id="IPR011011">
    <property type="entry name" value="Znf_FYVE_PHD"/>
</dbReference>
<evidence type="ECO:0000256" key="2">
    <source>
        <dbReference type="ARBA" id="ARBA00022771"/>
    </source>
</evidence>
<sequence length="144" mass="15795">MLHAATPTLDELELKESQMEKAIVEECCSMGPNNCRMVRSRVANGTVEWIACDHCGDWYHQLCVGIKHRRQVPDHYKCTRCCSLTTLSDAADSLLNEQTALPHSPVSLPSSEQSGNTAALLQAIQVVMDREEGVVSPTVAPTTE</sequence>
<organism evidence="5 6">
    <name type="scientific">Cichlidogyrus casuarinus</name>
    <dbReference type="NCBI Taxonomy" id="1844966"/>
    <lineage>
        <taxon>Eukaryota</taxon>
        <taxon>Metazoa</taxon>
        <taxon>Spiralia</taxon>
        <taxon>Lophotrochozoa</taxon>
        <taxon>Platyhelminthes</taxon>
        <taxon>Monogenea</taxon>
        <taxon>Monopisthocotylea</taxon>
        <taxon>Dactylogyridea</taxon>
        <taxon>Ancyrocephalidae</taxon>
        <taxon>Cichlidogyrus</taxon>
    </lineage>
</organism>
<dbReference type="InterPro" id="IPR019787">
    <property type="entry name" value="Znf_PHD-finger"/>
</dbReference>
<dbReference type="Proteomes" id="UP001626550">
    <property type="component" value="Unassembled WGS sequence"/>
</dbReference>
<accession>A0ABD2Q8C1</accession>
<name>A0ABD2Q8C1_9PLAT</name>
<comment type="caution">
    <text evidence="5">The sequence shown here is derived from an EMBL/GenBank/DDBJ whole genome shotgun (WGS) entry which is preliminary data.</text>
</comment>
<evidence type="ECO:0000256" key="3">
    <source>
        <dbReference type="ARBA" id="ARBA00022833"/>
    </source>
</evidence>
<dbReference type="SUPFAM" id="SSF57903">
    <property type="entry name" value="FYVE/PHD zinc finger"/>
    <property type="match status" value="1"/>
</dbReference>
<dbReference type="Gene3D" id="3.30.40.10">
    <property type="entry name" value="Zinc/RING finger domain, C3HC4 (zinc finger)"/>
    <property type="match status" value="1"/>
</dbReference>
<dbReference type="EMBL" id="JBJKFK010000855">
    <property type="protein sequence ID" value="KAL3314996.1"/>
    <property type="molecule type" value="Genomic_DNA"/>
</dbReference>